<keyword evidence="7" id="KW-0325">Glycoprotein</keyword>
<gene>
    <name evidence="10" type="ORF">PYX00_004103</name>
</gene>
<feature type="transmembrane region" description="Helical" evidence="8">
    <location>
        <begin position="296"/>
        <end position="318"/>
    </location>
</feature>
<protein>
    <recommendedName>
        <fullName evidence="11">Ionotropic receptor</fullName>
    </recommendedName>
</protein>
<keyword evidence="2" id="KW-1003">Cell membrane</keyword>
<evidence type="ECO:0000256" key="7">
    <source>
        <dbReference type="ARBA" id="ARBA00023180"/>
    </source>
</evidence>
<comment type="caution">
    <text evidence="10">The sequence shown here is derived from an EMBL/GenBank/DDBJ whole genome shotgun (WGS) entry which is preliminary data.</text>
</comment>
<keyword evidence="3 8" id="KW-0812">Transmembrane</keyword>
<reference evidence="10" key="1">
    <citation type="journal article" date="2024" name="Gigascience">
        <title>Chromosome-level genome of the poultry shaft louse Menopon gallinae provides insight into the host-switching and adaptive evolution of parasitic lice.</title>
        <authorList>
            <person name="Xu Y."/>
            <person name="Ma L."/>
            <person name="Liu S."/>
            <person name="Liang Y."/>
            <person name="Liu Q."/>
            <person name="He Z."/>
            <person name="Tian L."/>
            <person name="Duan Y."/>
            <person name="Cai W."/>
            <person name="Li H."/>
            <person name="Song F."/>
        </authorList>
    </citation>
    <scope>NUCLEOTIDE SEQUENCE</scope>
    <source>
        <strain evidence="10">Cailab_2023a</strain>
    </source>
</reference>
<proteinExistence type="predicted"/>
<dbReference type="PANTHER" id="PTHR42643:SF30">
    <property type="entry name" value="IONOTROPIC RECEPTOR 40A-RELATED"/>
    <property type="match status" value="1"/>
</dbReference>
<evidence type="ECO:0000256" key="6">
    <source>
        <dbReference type="ARBA" id="ARBA00023170"/>
    </source>
</evidence>
<keyword evidence="6" id="KW-0675">Receptor</keyword>
<evidence type="ECO:0000256" key="4">
    <source>
        <dbReference type="ARBA" id="ARBA00022989"/>
    </source>
</evidence>
<keyword evidence="9" id="KW-0732">Signal</keyword>
<evidence type="ECO:0000256" key="5">
    <source>
        <dbReference type="ARBA" id="ARBA00023136"/>
    </source>
</evidence>
<evidence type="ECO:0000256" key="9">
    <source>
        <dbReference type="SAM" id="SignalP"/>
    </source>
</evidence>
<dbReference type="PANTHER" id="PTHR42643">
    <property type="entry name" value="IONOTROPIC RECEPTOR 20A-RELATED"/>
    <property type="match status" value="1"/>
</dbReference>
<feature type="signal peptide" evidence="9">
    <location>
        <begin position="1"/>
        <end position="19"/>
    </location>
</feature>
<accession>A0AAW2I3U2</accession>
<dbReference type="AlphaFoldDB" id="A0AAW2I3U2"/>
<organism evidence="10">
    <name type="scientific">Menopon gallinae</name>
    <name type="common">poultry shaft louse</name>
    <dbReference type="NCBI Taxonomy" id="328185"/>
    <lineage>
        <taxon>Eukaryota</taxon>
        <taxon>Metazoa</taxon>
        <taxon>Ecdysozoa</taxon>
        <taxon>Arthropoda</taxon>
        <taxon>Hexapoda</taxon>
        <taxon>Insecta</taxon>
        <taxon>Pterygota</taxon>
        <taxon>Neoptera</taxon>
        <taxon>Paraneoptera</taxon>
        <taxon>Psocodea</taxon>
        <taxon>Troctomorpha</taxon>
        <taxon>Phthiraptera</taxon>
        <taxon>Amblycera</taxon>
        <taxon>Menoponidae</taxon>
        <taxon>Menopon</taxon>
    </lineage>
</organism>
<keyword evidence="5 8" id="KW-0472">Membrane</keyword>
<keyword evidence="4 8" id="KW-1133">Transmembrane helix</keyword>
<evidence type="ECO:0000256" key="2">
    <source>
        <dbReference type="ARBA" id="ARBA00022475"/>
    </source>
</evidence>
<dbReference type="SUPFAM" id="SSF53850">
    <property type="entry name" value="Periplasmic binding protein-like II"/>
    <property type="match status" value="1"/>
</dbReference>
<evidence type="ECO:0000313" key="10">
    <source>
        <dbReference type="EMBL" id="KAL0276546.1"/>
    </source>
</evidence>
<dbReference type="InterPro" id="IPR052192">
    <property type="entry name" value="Insect_Ionotropic_Sensory_Rcpt"/>
</dbReference>
<dbReference type="GO" id="GO:0005886">
    <property type="term" value="C:plasma membrane"/>
    <property type="evidence" value="ECO:0007669"/>
    <property type="project" value="UniProtKB-SubCell"/>
</dbReference>
<evidence type="ECO:0000256" key="8">
    <source>
        <dbReference type="SAM" id="Phobius"/>
    </source>
</evidence>
<dbReference type="Gene3D" id="1.10.287.70">
    <property type="match status" value="1"/>
</dbReference>
<evidence type="ECO:0000256" key="1">
    <source>
        <dbReference type="ARBA" id="ARBA00004651"/>
    </source>
</evidence>
<dbReference type="EMBL" id="JARGDH010000002">
    <property type="protein sequence ID" value="KAL0276546.1"/>
    <property type="molecule type" value="Genomic_DNA"/>
</dbReference>
<name>A0AAW2I3U2_9NEOP</name>
<sequence>MNCLCRSLALVIIASQAFARDSRERENELIKLISRSLNIKNILFLAEDGIRGNGNDLDDFKHFGQMMMIFTSVWTVENLQENASRMRGSRALVVLSETENHLQYFRSLSNIHLSHYTWLFISPSPGVNLTHFADVFIPFDVQFLYASLEGDQITINEIYQTTNNSKKSVYYYGDWSPSRGLVAEERDIFSRRTNFEGDSFRYMLYSINPGKLSISELEVSPPINDEVFGVYVQKMLERIKIGRVHSSVIPLLMTSARVAHSKFLWPIRSTSYFVFTKVPDAEINFSSYLQPFNRNLWIATVAWLLSLTATAVSFKFFITSALMKKSFCFLMDAGDDLLAPFSALCSQDINGEMYDKLMSLRMLVIISHMVPLFLLPSYSGALISFLGNPPPRLPFTDLKEFEDNGKYKLTAISASFDETFLTSGEKFSGAREKNLILEMSEFPRGDEQGFEMICRRKVSYFVGELVLMRDQPECEVFSMDEYFGTLVNAMAVSLDFPLKEQFNRVLVKRFTCGLKSKHLENIVMNSLKIDMIRMSKTASKHFSRSANFDSVKPFTLEDVLPIFAVFSFGLALTVATFLCEKCRSWSSPIRISN</sequence>
<comment type="subcellular location">
    <subcellularLocation>
        <location evidence="1">Cell membrane</location>
        <topology evidence="1">Multi-pass membrane protein</topology>
    </subcellularLocation>
</comment>
<feature type="transmembrane region" description="Helical" evidence="8">
    <location>
        <begin position="363"/>
        <end position="386"/>
    </location>
</feature>
<feature type="chain" id="PRO_5043318387" description="Ionotropic receptor" evidence="9">
    <location>
        <begin position="20"/>
        <end position="593"/>
    </location>
</feature>
<evidence type="ECO:0000256" key="3">
    <source>
        <dbReference type="ARBA" id="ARBA00022692"/>
    </source>
</evidence>
<evidence type="ECO:0008006" key="11">
    <source>
        <dbReference type="Google" id="ProtNLM"/>
    </source>
</evidence>